<evidence type="ECO:0000313" key="1">
    <source>
        <dbReference type="EMBL" id="EDW03531.1"/>
    </source>
</evidence>
<accession>B4JE11</accession>
<evidence type="ECO:0000313" key="2">
    <source>
        <dbReference type="Proteomes" id="UP000001070"/>
    </source>
</evidence>
<dbReference type="Proteomes" id="UP000001070">
    <property type="component" value="Unassembled WGS sequence"/>
</dbReference>
<proteinExistence type="predicted"/>
<dbReference type="HOGENOM" id="CLU_2981232_0_0_1"/>
<protein>
    <submittedName>
        <fullName evidence="1">GH11288</fullName>
    </submittedName>
</protein>
<dbReference type="AlphaFoldDB" id="B4JE11"/>
<gene>
    <name evidence="1" type="primary">Dgri\GH11288</name>
    <name evidence="1" type="ORF">Dgri_GH11288</name>
</gene>
<name>B4JE11_DROGR</name>
<reference evidence="1 2" key="1">
    <citation type="journal article" date="2007" name="Nature">
        <title>Evolution of genes and genomes on the Drosophila phylogeny.</title>
        <authorList>
            <consortium name="Drosophila 12 Genomes Consortium"/>
            <person name="Clark A.G."/>
            <person name="Eisen M.B."/>
            <person name="Smith D.R."/>
            <person name="Bergman C.M."/>
            <person name="Oliver B."/>
            <person name="Markow T.A."/>
            <person name="Kaufman T.C."/>
            <person name="Kellis M."/>
            <person name="Gelbart W."/>
            <person name="Iyer V.N."/>
            <person name="Pollard D.A."/>
            <person name="Sackton T.B."/>
            <person name="Larracuente A.M."/>
            <person name="Singh N.D."/>
            <person name="Abad J.P."/>
            <person name="Abt D.N."/>
            <person name="Adryan B."/>
            <person name="Aguade M."/>
            <person name="Akashi H."/>
            <person name="Anderson W.W."/>
            <person name="Aquadro C.F."/>
            <person name="Ardell D.H."/>
            <person name="Arguello R."/>
            <person name="Artieri C.G."/>
            <person name="Barbash D.A."/>
            <person name="Barker D."/>
            <person name="Barsanti P."/>
            <person name="Batterham P."/>
            <person name="Batzoglou S."/>
            <person name="Begun D."/>
            <person name="Bhutkar A."/>
            <person name="Blanco E."/>
            <person name="Bosak S.A."/>
            <person name="Bradley R.K."/>
            <person name="Brand A.D."/>
            <person name="Brent M.R."/>
            <person name="Brooks A.N."/>
            <person name="Brown R.H."/>
            <person name="Butlin R.K."/>
            <person name="Caggese C."/>
            <person name="Calvi B.R."/>
            <person name="Bernardo de Carvalho A."/>
            <person name="Caspi A."/>
            <person name="Castrezana S."/>
            <person name="Celniker S.E."/>
            <person name="Chang J.L."/>
            <person name="Chapple C."/>
            <person name="Chatterji S."/>
            <person name="Chinwalla A."/>
            <person name="Civetta A."/>
            <person name="Clifton S.W."/>
            <person name="Comeron J.M."/>
            <person name="Costello J.C."/>
            <person name="Coyne J.A."/>
            <person name="Daub J."/>
            <person name="David R.G."/>
            <person name="Delcher A.L."/>
            <person name="Delehaunty K."/>
            <person name="Do C.B."/>
            <person name="Ebling H."/>
            <person name="Edwards K."/>
            <person name="Eickbush T."/>
            <person name="Evans J.D."/>
            <person name="Filipski A."/>
            <person name="Findeiss S."/>
            <person name="Freyhult E."/>
            <person name="Fulton L."/>
            <person name="Fulton R."/>
            <person name="Garcia A.C."/>
            <person name="Gardiner A."/>
            <person name="Garfield D.A."/>
            <person name="Garvin B.E."/>
            <person name="Gibson G."/>
            <person name="Gilbert D."/>
            <person name="Gnerre S."/>
            <person name="Godfrey J."/>
            <person name="Good R."/>
            <person name="Gotea V."/>
            <person name="Gravely B."/>
            <person name="Greenberg A.J."/>
            <person name="Griffiths-Jones S."/>
            <person name="Gross S."/>
            <person name="Guigo R."/>
            <person name="Gustafson E.A."/>
            <person name="Haerty W."/>
            <person name="Hahn M.W."/>
            <person name="Halligan D.L."/>
            <person name="Halpern A.L."/>
            <person name="Halter G.M."/>
            <person name="Han M.V."/>
            <person name="Heger A."/>
            <person name="Hillier L."/>
            <person name="Hinrichs A.S."/>
            <person name="Holmes I."/>
            <person name="Hoskins R.A."/>
            <person name="Hubisz M.J."/>
            <person name="Hultmark D."/>
            <person name="Huntley M.A."/>
            <person name="Jaffe D.B."/>
            <person name="Jagadeeshan S."/>
            <person name="Jeck W.R."/>
            <person name="Johnson J."/>
            <person name="Jones C.D."/>
            <person name="Jordan W.C."/>
            <person name="Karpen G.H."/>
            <person name="Kataoka E."/>
            <person name="Keightley P.D."/>
            <person name="Kheradpour P."/>
            <person name="Kirkness E.F."/>
            <person name="Koerich L.B."/>
            <person name="Kristiansen K."/>
            <person name="Kudrna D."/>
            <person name="Kulathinal R.J."/>
            <person name="Kumar S."/>
            <person name="Kwok R."/>
            <person name="Lander E."/>
            <person name="Langley C.H."/>
            <person name="Lapoint R."/>
            <person name="Lazzaro B.P."/>
            <person name="Lee S.J."/>
            <person name="Levesque L."/>
            <person name="Li R."/>
            <person name="Lin C.F."/>
            <person name="Lin M.F."/>
            <person name="Lindblad-Toh K."/>
            <person name="Llopart A."/>
            <person name="Long M."/>
            <person name="Low L."/>
            <person name="Lozovsky E."/>
            <person name="Lu J."/>
            <person name="Luo M."/>
            <person name="Machado C.A."/>
            <person name="Makalowski W."/>
            <person name="Marzo M."/>
            <person name="Matsuda M."/>
            <person name="Matzkin L."/>
            <person name="McAllister B."/>
            <person name="McBride C.S."/>
            <person name="McKernan B."/>
            <person name="McKernan K."/>
            <person name="Mendez-Lago M."/>
            <person name="Minx P."/>
            <person name="Mollenhauer M.U."/>
            <person name="Montooth K."/>
            <person name="Mount S.M."/>
            <person name="Mu X."/>
            <person name="Myers E."/>
            <person name="Negre B."/>
            <person name="Newfeld S."/>
            <person name="Nielsen R."/>
            <person name="Noor M.A."/>
            <person name="O'Grady P."/>
            <person name="Pachter L."/>
            <person name="Papaceit M."/>
            <person name="Parisi M.J."/>
            <person name="Parisi M."/>
            <person name="Parts L."/>
            <person name="Pedersen J.S."/>
            <person name="Pesole G."/>
            <person name="Phillippy A.M."/>
            <person name="Ponting C.P."/>
            <person name="Pop M."/>
            <person name="Porcelli D."/>
            <person name="Powell J.R."/>
            <person name="Prohaska S."/>
            <person name="Pruitt K."/>
            <person name="Puig M."/>
            <person name="Quesneville H."/>
            <person name="Ram K.R."/>
            <person name="Rand D."/>
            <person name="Rasmussen M.D."/>
            <person name="Reed L.K."/>
            <person name="Reenan R."/>
            <person name="Reily A."/>
            <person name="Remington K.A."/>
            <person name="Rieger T.T."/>
            <person name="Ritchie M.G."/>
            <person name="Robin C."/>
            <person name="Rogers Y.H."/>
            <person name="Rohde C."/>
            <person name="Rozas J."/>
            <person name="Rubenfield M.J."/>
            <person name="Ruiz A."/>
            <person name="Russo S."/>
            <person name="Salzberg S.L."/>
            <person name="Sanchez-Gracia A."/>
            <person name="Saranga D.J."/>
            <person name="Sato H."/>
            <person name="Schaeffer S.W."/>
            <person name="Schatz M.C."/>
            <person name="Schlenke T."/>
            <person name="Schwartz R."/>
            <person name="Segarra C."/>
            <person name="Singh R.S."/>
            <person name="Sirot L."/>
            <person name="Sirota M."/>
            <person name="Sisneros N.B."/>
            <person name="Smith C.D."/>
            <person name="Smith T.F."/>
            <person name="Spieth J."/>
            <person name="Stage D.E."/>
            <person name="Stark A."/>
            <person name="Stephan W."/>
            <person name="Strausberg R.L."/>
            <person name="Strempel S."/>
            <person name="Sturgill D."/>
            <person name="Sutton G."/>
            <person name="Sutton G.G."/>
            <person name="Tao W."/>
            <person name="Teichmann S."/>
            <person name="Tobari Y.N."/>
            <person name="Tomimura Y."/>
            <person name="Tsolas J.M."/>
            <person name="Valente V.L."/>
            <person name="Venter E."/>
            <person name="Venter J.C."/>
            <person name="Vicario S."/>
            <person name="Vieira F.G."/>
            <person name="Vilella A.J."/>
            <person name="Villasante A."/>
            <person name="Walenz B."/>
            <person name="Wang J."/>
            <person name="Wasserman M."/>
            <person name="Watts T."/>
            <person name="Wilson D."/>
            <person name="Wilson R.K."/>
            <person name="Wing R.A."/>
            <person name="Wolfner M.F."/>
            <person name="Wong A."/>
            <person name="Wong G.K."/>
            <person name="Wu C.I."/>
            <person name="Wu G."/>
            <person name="Yamamoto D."/>
            <person name="Yang H.P."/>
            <person name="Yang S.P."/>
            <person name="Yorke J.A."/>
            <person name="Yoshida K."/>
            <person name="Zdobnov E."/>
            <person name="Zhang P."/>
            <person name="Zhang Y."/>
            <person name="Zimin A.V."/>
            <person name="Baldwin J."/>
            <person name="Abdouelleil A."/>
            <person name="Abdulkadir J."/>
            <person name="Abebe A."/>
            <person name="Abera B."/>
            <person name="Abreu J."/>
            <person name="Acer S.C."/>
            <person name="Aftuck L."/>
            <person name="Alexander A."/>
            <person name="An P."/>
            <person name="Anderson E."/>
            <person name="Anderson S."/>
            <person name="Arachi H."/>
            <person name="Azer M."/>
            <person name="Bachantsang P."/>
            <person name="Barry A."/>
            <person name="Bayul T."/>
            <person name="Berlin A."/>
            <person name="Bessette D."/>
            <person name="Bloom T."/>
            <person name="Blye J."/>
            <person name="Boguslavskiy L."/>
            <person name="Bonnet C."/>
            <person name="Boukhgalter B."/>
            <person name="Bourzgui I."/>
            <person name="Brown A."/>
            <person name="Cahill P."/>
            <person name="Channer S."/>
            <person name="Cheshatsang Y."/>
            <person name="Chuda L."/>
            <person name="Citroen M."/>
            <person name="Collymore A."/>
            <person name="Cooke P."/>
            <person name="Costello M."/>
            <person name="D'Aco K."/>
            <person name="Daza R."/>
            <person name="De Haan G."/>
            <person name="DeGray S."/>
            <person name="DeMaso C."/>
            <person name="Dhargay N."/>
            <person name="Dooley K."/>
            <person name="Dooley E."/>
            <person name="Doricent M."/>
            <person name="Dorje P."/>
            <person name="Dorjee K."/>
            <person name="Dupes A."/>
            <person name="Elong R."/>
            <person name="Falk J."/>
            <person name="Farina A."/>
            <person name="Faro S."/>
            <person name="Ferguson D."/>
            <person name="Fisher S."/>
            <person name="Foley C.D."/>
            <person name="Franke A."/>
            <person name="Friedrich D."/>
            <person name="Gadbois L."/>
            <person name="Gearin G."/>
            <person name="Gearin C.R."/>
            <person name="Giannoukos G."/>
            <person name="Goode T."/>
            <person name="Graham J."/>
            <person name="Grandbois E."/>
            <person name="Grewal S."/>
            <person name="Gyaltsen K."/>
            <person name="Hafez N."/>
            <person name="Hagos B."/>
            <person name="Hall J."/>
            <person name="Henson C."/>
            <person name="Hollinger A."/>
            <person name="Honan T."/>
            <person name="Huard M.D."/>
            <person name="Hughes L."/>
            <person name="Hurhula B."/>
            <person name="Husby M.E."/>
            <person name="Kamat A."/>
            <person name="Kanga B."/>
            <person name="Kashin S."/>
            <person name="Khazanovich D."/>
            <person name="Kisner P."/>
            <person name="Lance K."/>
            <person name="Lara M."/>
            <person name="Lee W."/>
            <person name="Lennon N."/>
            <person name="Letendre F."/>
            <person name="LeVine R."/>
            <person name="Lipovsky A."/>
            <person name="Liu X."/>
            <person name="Liu J."/>
            <person name="Liu S."/>
            <person name="Lokyitsang T."/>
            <person name="Lokyitsang Y."/>
            <person name="Lubonja R."/>
            <person name="Lui A."/>
            <person name="MacDonald P."/>
            <person name="Magnisalis V."/>
            <person name="Maru K."/>
            <person name="Matthews C."/>
            <person name="McCusker W."/>
            <person name="McDonough S."/>
            <person name="Mehta T."/>
            <person name="Meldrim J."/>
            <person name="Meneus L."/>
            <person name="Mihai O."/>
            <person name="Mihalev A."/>
            <person name="Mihova T."/>
            <person name="Mittelman R."/>
            <person name="Mlenga V."/>
            <person name="Montmayeur A."/>
            <person name="Mulrain L."/>
            <person name="Navidi A."/>
            <person name="Naylor J."/>
            <person name="Negash T."/>
            <person name="Nguyen T."/>
            <person name="Nguyen N."/>
            <person name="Nicol R."/>
            <person name="Norbu C."/>
            <person name="Norbu N."/>
            <person name="Novod N."/>
            <person name="O'Neill B."/>
            <person name="Osman S."/>
            <person name="Markiewicz E."/>
            <person name="Oyono O.L."/>
            <person name="Patti C."/>
            <person name="Phunkhang P."/>
            <person name="Pierre F."/>
            <person name="Priest M."/>
            <person name="Raghuraman S."/>
            <person name="Rege F."/>
            <person name="Reyes R."/>
            <person name="Rise C."/>
            <person name="Rogov P."/>
            <person name="Ross K."/>
            <person name="Ryan E."/>
            <person name="Settipalli S."/>
            <person name="Shea T."/>
            <person name="Sherpa N."/>
            <person name="Shi L."/>
            <person name="Shih D."/>
            <person name="Sparrow T."/>
            <person name="Spaulding J."/>
            <person name="Stalker J."/>
            <person name="Stange-Thomann N."/>
            <person name="Stavropoulos S."/>
            <person name="Stone C."/>
            <person name="Strader C."/>
            <person name="Tesfaye S."/>
            <person name="Thomson T."/>
            <person name="Thoulutsang Y."/>
            <person name="Thoulutsang D."/>
            <person name="Topham K."/>
            <person name="Topping I."/>
            <person name="Tsamla T."/>
            <person name="Vassiliev H."/>
            <person name="Vo A."/>
            <person name="Wangchuk T."/>
            <person name="Wangdi T."/>
            <person name="Weiand M."/>
            <person name="Wilkinson J."/>
            <person name="Wilson A."/>
            <person name="Yadav S."/>
            <person name="Young G."/>
            <person name="Yu Q."/>
            <person name="Zembek L."/>
            <person name="Zhong D."/>
            <person name="Zimmer A."/>
            <person name="Zwirko Z."/>
            <person name="Jaffe D.B."/>
            <person name="Alvarez P."/>
            <person name="Brockman W."/>
            <person name="Butler J."/>
            <person name="Chin C."/>
            <person name="Gnerre S."/>
            <person name="Grabherr M."/>
            <person name="Kleber M."/>
            <person name="Mauceli E."/>
            <person name="MacCallum I."/>
        </authorList>
    </citation>
    <scope>NUCLEOTIDE SEQUENCE [LARGE SCALE GENOMIC DNA]</scope>
    <source>
        <strain evidence="2">Tucson 15287-2541.00</strain>
    </source>
</reference>
<organism evidence="2">
    <name type="scientific">Drosophila grimshawi</name>
    <name type="common">Hawaiian fruit fly</name>
    <name type="synonym">Idiomyia grimshawi</name>
    <dbReference type="NCBI Taxonomy" id="7222"/>
    <lineage>
        <taxon>Eukaryota</taxon>
        <taxon>Metazoa</taxon>
        <taxon>Ecdysozoa</taxon>
        <taxon>Arthropoda</taxon>
        <taxon>Hexapoda</taxon>
        <taxon>Insecta</taxon>
        <taxon>Pterygota</taxon>
        <taxon>Neoptera</taxon>
        <taxon>Endopterygota</taxon>
        <taxon>Diptera</taxon>
        <taxon>Brachycera</taxon>
        <taxon>Muscomorpha</taxon>
        <taxon>Ephydroidea</taxon>
        <taxon>Drosophilidae</taxon>
        <taxon>Drosophila</taxon>
        <taxon>Hawaiian Drosophila</taxon>
    </lineage>
</organism>
<sequence>MDFQLQVGSATEVIEKLNKQQKRRVVRTSEQMRIAASIEAFNYENAPDDADDKHYGQQ</sequence>
<keyword evidence="2" id="KW-1185">Reference proteome</keyword>
<dbReference type="InParanoid" id="B4JE11"/>
<dbReference type="EMBL" id="CH916368">
    <property type="protein sequence ID" value="EDW03531.1"/>
    <property type="molecule type" value="Genomic_DNA"/>
</dbReference>